<protein>
    <submittedName>
        <fullName evidence="1">Uncharacterized protein</fullName>
    </submittedName>
</protein>
<dbReference type="EMBL" id="JYDQ01000177">
    <property type="protein sequence ID" value="KRY12011.1"/>
    <property type="molecule type" value="Genomic_DNA"/>
</dbReference>
<name>A0A0V0ZI08_9BILA</name>
<proteinExistence type="predicted"/>
<organism evidence="1 2">
    <name type="scientific">Trichinella patagoniensis</name>
    <dbReference type="NCBI Taxonomy" id="990121"/>
    <lineage>
        <taxon>Eukaryota</taxon>
        <taxon>Metazoa</taxon>
        <taxon>Ecdysozoa</taxon>
        <taxon>Nematoda</taxon>
        <taxon>Enoplea</taxon>
        <taxon>Dorylaimia</taxon>
        <taxon>Trichinellida</taxon>
        <taxon>Trichinellidae</taxon>
        <taxon>Trichinella</taxon>
    </lineage>
</organism>
<evidence type="ECO:0000313" key="1">
    <source>
        <dbReference type="EMBL" id="KRY12011.1"/>
    </source>
</evidence>
<accession>A0A0V0ZI08</accession>
<gene>
    <name evidence="1" type="ORF">T12_6777</name>
</gene>
<sequence length="62" mass="6992">MTKRSGLSIMQNRKVILFFGSALLETLANFVAVIAQAFLNFEISNSTLRRRVLTKSVFLICI</sequence>
<comment type="caution">
    <text evidence="1">The sequence shown here is derived from an EMBL/GenBank/DDBJ whole genome shotgun (WGS) entry which is preliminary data.</text>
</comment>
<evidence type="ECO:0000313" key="2">
    <source>
        <dbReference type="Proteomes" id="UP000054783"/>
    </source>
</evidence>
<dbReference type="Proteomes" id="UP000054783">
    <property type="component" value="Unassembled WGS sequence"/>
</dbReference>
<dbReference type="AlphaFoldDB" id="A0A0V0ZI08"/>
<keyword evidence="2" id="KW-1185">Reference proteome</keyword>
<reference evidence="1 2" key="1">
    <citation type="submission" date="2015-01" db="EMBL/GenBank/DDBJ databases">
        <title>Evolution of Trichinella species and genotypes.</title>
        <authorList>
            <person name="Korhonen P.K."/>
            <person name="Edoardo P."/>
            <person name="Giuseppe L.R."/>
            <person name="Gasser R.B."/>
        </authorList>
    </citation>
    <scope>NUCLEOTIDE SEQUENCE [LARGE SCALE GENOMIC DNA]</scope>
    <source>
        <strain evidence="1">ISS2496</strain>
    </source>
</reference>